<sequence length="822" mass="90067">QPLSQTHSQNLLKAGAQPLPFLQSPSQPLLPSHPLPLHKSQCPAQPNSLSQSLPSSLCLPRSLPLPSPLFHTLPLSQPRLRSGLQLPSALLLLLLLSVLGPGAGGLFLTDYSTCSPRKLSPFRSFASTELFHFHVPEDTFLAVWNLIIFKEQGGTFGDHCPDQSVTVWTLPNRTSGIFNVSSPLPGDWFLAAHLPPAHGHISVKGLQDECQYLLQPQLIVRRLLDVAVLVPGRPSEQTLSLHNRSALYKVFVPSFTYRVSAQLVCVGGRGASACPLTLRLRPKAPPLHNSSSVACGGASVCQLELALPPWGHWVYVRVETPSRGPGRTVCFQLCVRLQECPQPSLSRALVPGAAMNMPQSLGNQPLPLEPSSLGAPAEGPGATSPPEHCWPVRPTLRNELDTFSVHFYVFFGPSVALPPERPAVFALRLLPVLDSGGVLSLELQLNVVLFVESGEVALWGNPKGKVSGRPITTAQYLESFHLRKSAFLYMPPAFNAQVKMFVRCRNATAEVRLRTFLSPCVDDCGPYGQCKLLRTHNYLYAACDADALTYGFQLLSTLLLCLSNLMFLPPVVLAIRSRYVLEAVVYTFTMFFSTFYHACDQPGIVVFCIMDYDVLQFCDFLGSLMSVWVTVIAMARLQPVVKQVLYLLGAMLLSMALQLDRHGLWNLLGPSLFALGILATAWTVRSVRRRHCYPPTWRRWLFYLCPGSLIAGSAILLYAFVETRDNYFYIHSIWHMLIAGSVGFLLPPRAKTDRQVPSGARARGCGYQLCINEQEELGLGPLSAASAPAERGFGLPLGNVNSSSGQRALPWVLPGSMESSQG</sequence>
<reference evidence="9 10" key="1">
    <citation type="journal article" date="2019" name="PLoS ONE">
        <title>Genomic analyses reveal an absence of contemporary introgressive admixture between fin whales and blue whales, despite known hybrids.</title>
        <authorList>
            <person name="Westbury M.V."/>
            <person name="Petersen B."/>
            <person name="Lorenzen E.D."/>
        </authorList>
    </citation>
    <scope>NUCLEOTIDE SEQUENCE [LARGE SCALE GENOMIC DNA]</scope>
    <source>
        <strain evidence="9">FinWhale-01</strain>
    </source>
</reference>
<feature type="transmembrane region" description="Helical" evidence="8">
    <location>
        <begin position="727"/>
        <end position="746"/>
    </location>
</feature>
<evidence type="ECO:0000256" key="2">
    <source>
        <dbReference type="ARBA" id="ARBA00005542"/>
    </source>
</evidence>
<evidence type="ECO:0000256" key="1">
    <source>
        <dbReference type="ARBA" id="ARBA00004651"/>
    </source>
</evidence>
<feature type="transmembrane region" description="Helical" evidence="8">
    <location>
        <begin position="665"/>
        <end position="684"/>
    </location>
</feature>
<proteinExistence type="inferred from homology"/>
<organism evidence="9 10">
    <name type="scientific">Balaenoptera physalus</name>
    <name type="common">Fin whale</name>
    <name type="synonym">Balaena physalus</name>
    <dbReference type="NCBI Taxonomy" id="9770"/>
    <lineage>
        <taxon>Eukaryota</taxon>
        <taxon>Metazoa</taxon>
        <taxon>Chordata</taxon>
        <taxon>Craniata</taxon>
        <taxon>Vertebrata</taxon>
        <taxon>Euteleostomi</taxon>
        <taxon>Mammalia</taxon>
        <taxon>Eutheria</taxon>
        <taxon>Laurasiatheria</taxon>
        <taxon>Artiodactyla</taxon>
        <taxon>Whippomorpha</taxon>
        <taxon>Cetacea</taxon>
        <taxon>Mysticeti</taxon>
        <taxon>Balaenopteridae</taxon>
        <taxon>Balaenoptera</taxon>
    </lineage>
</organism>
<dbReference type="OrthoDB" id="69646at2759"/>
<feature type="transmembrane region" description="Helical" evidence="8">
    <location>
        <begin position="700"/>
        <end position="721"/>
    </location>
</feature>
<feature type="transmembrane region" description="Helical" evidence="8">
    <location>
        <begin position="579"/>
        <end position="598"/>
    </location>
</feature>
<feature type="non-terminal residue" evidence="9">
    <location>
        <position position="1"/>
    </location>
</feature>
<feature type="transmembrane region" description="Helical" evidence="8">
    <location>
        <begin position="547"/>
        <end position="567"/>
    </location>
</feature>
<protein>
    <recommendedName>
        <fullName evidence="11">Transmembrane protein 8B</fullName>
    </recommendedName>
</protein>
<evidence type="ECO:0000256" key="3">
    <source>
        <dbReference type="ARBA" id="ARBA00022475"/>
    </source>
</evidence>
<dbReference type="PANTHER" id="PTHR14319">
    <property type="entry name" value="FIVE-SPAN TRANSMEMBRANE PROTEIN M83"/>
    <property type="match status" value="1"/>
</dbReference>
<feature type="transmembrane region" description="Helical" evidence="8">
    <location>
        <begin position="604"/>
        <end position="631"/>
    </location>
</feature>
<evidence type="ECO:0008006" key="11">
    <source>
        <dbReference type="Google" id="ProtNLM"/>
    </source>
</evidence>
<dbReference type="Proteomes" id="UP000437017">
    <property type="component" value="Unassembled WGS sequence"/>
</dbReference>
<dbReference type="Pfam" id="PF12036">
    <property type="entry name" value="DUF3522"/>
    <property type="match status" value="1"/>
</dbReference>
<dbReference type="GO" id="GO:0005886">
    <property type="term" value="C:plasma membrane"/>
    <property type="evidence" value="ECO:0007669"/>
    <property type="project" value="UniProtKB-SubCell"/>
</dbReference>
<comment type="similarity">
    <text evidence="2">Belongs to the TMEM8 family.</text>
</comment>
<keyword evidence="5 8" id="KW-1133">Transmembrane helix</keyword>
<keyword evidence="4 8" id="KW-0812">Transmembrane</keyword>
<evidence type="ECO:0000313" key="10">
    <source>
        <dbReference type="Proteomes" id="UP000437017"/>
    </source>
</evidence>
<keyword evidence="3" id="KW-1003">Cell membrane</keyword>
<gene>
    <name evidence="9" type="ORF">E2I00_013996</name>
</gene>
<dbReference type="PANTHER" id="PTHR14319:SF6">
    <property type="entry name" value="TRANSMEMBRANE PROTEIN 8B"/>
    <property type="match status" value="1"/>
</dbReference>
<comment type="subcellular location">
    <subcellularLocation>
        <location evidence="1">Cell membrane</location>
        <topology evidence="1">Multi-pass membrane protein</topology>
    </subcellularLocation>
</comment>
<evidence type="ECO:0000256" key="5">
    <source>
        <dbReference type="ARBA" id="ARBA00022989"/>
    </source>
</evidence>
<accession>A0A643BYQ9</accession>
<evidence type="ECO:0000256" key="7">
    <source>
        <dbReference type="SAM" id="MobiDB-lite"/>
    </source>
</evidence>
<keyword evidence="10" id="KW-1185">Reference proteome</keyword>
<evidence type="ECO:0000256" key="4">
    <source>
        <dbReference type="ARBA" id="ARBA00022692"/>
    </source>
</evidence>
<feature type="transmembrane region" description="Helical" evidence="8">
    <location>
        <begin position="643"/>
        <end position="659"/>
    </location>
</feature>
<dbReference type="InterPro" id="IPR021910">
    <property type="entry name" value="NGX6/PGAP6/MYMK"/>
</dbReference>
<keyword evidence="6 8" id="KW-0472">Membrane</keyword>
<name>A0A643BYQ9_BALPH</name>
<evidence type="ECO:0000256" key="8">
    <source>
        <dbReference type="SAM" id="Phobius"/>
    </source>
</evidence>
<dbReference type="AlphaFoldDB" id="A0A643BYQ9"/>
<comment type="caution">
    <text evidence="9">The sequence shown here is derived from an EMBL/GenBank/DDBJ whole genome shotgun (WGS) entry which is preliminary data.</text>
</comment>
<evidence type="ECO:0000256" key="6">
    <source>
        <dbReference type="ARBA" id="ARBA00023136"/>
    </source>
</evidence>
<evidence type="ECO:0000313" key="9">
    <source>
        <dbReference type="EMBL" id="KAB0393149.1"/>
    </source>
</evidence>
<feature type="region of interest" description="Disordered" evidence="7">
    <location>
        <begin position="360"/>
        <end position="390"/>
    </location>
</feature>
<dbReference type="EMBL" id="SGJD01003326">
    <property type="protein sequence ID" value="KAB0393149.1"/>
    <property type="molecule type" value="Genomic_DNA"/>
</dbReference>